<feature type="compositionally biased region" description="Low complexity" evidence="1">
    <location>
        <begin position="456"/>
        <end position="465"/>
    </location>
</feature>
<proteinExistence type="predicted"/>
<feature type="domain" description="Toprim" evidence="2">
    <location>
        <begin position="255"/>
        <end position="351"/>
    </location>
</feature>
<dbReference type="Proteomes" id="UP001529369">
    <property type="component" value="Unassembled WGS sequence"/>
</dbReference>
<dbReference type="InterPro" id="IPR006171">
    <property type="entry name" value="TOPRIM_dom"/>
</dbReference>
<keyword evidence="4" id="KW-1185">Reference proteome</keyword>
<feature type="compositionally biased region" description="Low complexity" evidence="1">
    <location>
        <begin position="728"/>
        <end position="743"/>
    </location>
</feature>
<accession>A0ABT8A0L8</accession>
<evidence type="ECO:0000313" key="3">
    <source>
        <dbReference type="EMBL" id="MDN3563084.1"/>
    </source>
</evidence>
<evidence type="ECO:0000313" key="4">
    <source>
        <dbReference type="Proteomes" id="UP001529369"/>
    </source>
</evidence>
<protein>
    <submittedName>
        <fullName evidence="3">Toprim domain-containing protein</fullName>
    </submittedName>
</protein>
<feature type="compositionally biased region" description="Low complexity" evidence="1">
    <location>
        <begin position="630"/>
        <end position="643"/>
    </location>
</feature>
<organism evidence="3 4">
    <name type="scientific">Paeniroseomonas aquatica</name>
    <dbReference type="NCBI Taxonomy" id="373043"/>
    <lineage>
        <taxon>Bacteria</taxon>
        <taxon>Pseudomonadati</taxon>
        <taxon>Pseudomonadota</taxon>
        <taxon>Alphaproteobacteria</taxon>
        <taxon>Acetobacterales</taxon>
        <taxon>Acetobacteraceae</taxon>
        <taxon>Paeniroseomonas</taxon>
    </lineage>
</organism>
<feature type="region of interest" description="Disordered" evidence="1">
    <location>
        <begin position="157"/>
        <end position="180"/>
    </location>
</feature>
<dbReference type="EMBL" id="JAUFPN010000015">
    <property type="protein sequence ID" value="MDN3563084.1"/>
    <property type="molecule type" value="Genomic_DNA"/>
</dbReference>
<name>A0ABT8A0L8_9PROT</name>
<feature type="region of interest" description="Disordered" evidence="1">
    <location>
        <begin position="672"/>
        <end position="743"/>
    </location>
</feature>
<dbReference type="Pfam" id="PF13362">
    <property type="entry name" value="Toprim_3"/>
    <property type="match status" value="1"/>
</dbReference>
<reference evidence="4" key="1">
    <citation type="journal article" date="2019" name="Int. J. Syst. Evol. Microbiol.">
        <title>The Global Catalogue of Microorganisms (GCM) 10K type strain sequencing project: providing services to taxonomists for standard genome sequencing and annotation.</title>
        <authorList>
            <consortium name="The Broad Institute Genomics Platform"/>
            <consortium name="The Broad Institute Genome Sequencing Center for Infectious Disease"/>
            <person name="Wu L."/>
            <person name="Ma J."/>
        </authorList>
    </citation>
    <scope>NUCLEOTIDE SEQUENCE [LARGE SCALE GENOMIC DNA]</scope>
    <source>
        <strain evidence="4">CECT 7131</strain>
    </source>
</reference>
<feature type="region of interest" description="Disordered" evidence="1">
    <location>
        <begin position="630"/>
        <end position="660"/>
    </location>
</feature>
<feature type="compositionally biased region" description="Polar residues" evidence="1">
    <location>
        <begin position="702"/>
        <end position="711"/>
    </location>
</feature>
<evidence type="ECO:0000259" key="2">
    <source>
        <dbReference type="Pfam" id="PF13362"/>
    </source>
</evidence>
<evidence type="ECO:0000256" key="1">
    <source>
        <dbReference type="SAM" id="MobiDB-lite"/>
    </source>
</evidence>
<gene>
    <name evidence="3" type="ORF">QWZ14_01670</name>
</gene>
<sequence length="984" mass="103796">MPDGSYRTNAERRADRAEILRNDLYELKDELRRNPEKVVTALLRQEPTFRGPRNVRYYPRGGLSVSLDTGLWHDKGAGQGGSLFDFVVAQVGSLPAAIDWARSHLNRPAPDLARPLSDADRRQYQERQAAALVEAAAADVRRQQEIAAKQREVAVKSRAEWERSKPAPADHPYAASKQVSPDELRLDRYGNLLAPMRTPTGEMVGVQRIAPDGGEKWRELKFPVQGNKMFPAGVLKEGTYMVIGDASDPTRPVAFAEGWATGKSFNVCTGLPVVVCWDVGNKEAVMTAWRQRHPDQLLLDAADNDVAGKQNAGAAMARHLQRIVGSIPILPQFVDPSEGSDWNDRHRRAGTVSTAEEIGAALLNGLRNIARKDNVLMPDSVLFDAQAPAATASQSAVPAAFEPTPRQRLVAAMVADGENVMGLSPYRALDLAQSAVSQLSDDAVLQHLPSSAKGAAVPGAVAASPPTTPSPAPNAPEQAVPKDFPMHDVLQKITEQVSGAPDVPIKAAKILNLLGANVTQMPELASNPEFRARVAYAVQDAERTGFKLDLPPAIRQEMTDLAMIAPGLTNTRMADLMAVTSTIGSQHLVQTIRDGADLLRHMGSAQECPAAEERVTALQMAVADYKTGKAPAADTSAAATTSPTAPPPTGTAEMFGPPIPAGLDQAAVAVQEATKATGSKPAEVAPPSPAAITPATEVPPSVAQQTGSTDTAPEALAATRHTIPSPGPGHHVPPAAGLQGQVPPAAAMPAAAAVAGRAAGANPGGTLFSRFLPQGPAERSGPAPWETNSVGLAQRLGQFGTLLADSKTDRLISTAEQGARAAMDAVRRFSAGPARELYSKLEAVAASEPGGMQAVMSEMRAGGRHEALRSEFTAMMARPEFARAYQATTSAIGTYAAARERVAMDQVARGLDGSRTAGFDRTDAMIGEEASKLPGVEAGKSHLEEMAQRLAEFFRRAIEKVASTVNSVRASVGASSGPSPSPTP</sequence>
<comment type="caution">
    <text evidence="3">The sequence shown here is derived from an EMBL/GenBank/DDBJ whole genome shotgun (WGS) entry which is preliminary data.</text>
</comment>
<dbReference type="RefSeq" id="WP_290314819.1">
    <property type="nucleotide sequence ID" value="NZ_JAUFPN010000015.1"/>
</dbReference>
<feature type="region of interest" description="Disordered" evidence="1">
    <location>
        <begin position="456"/>
        <end position="477"/>
    </location>
</feature>